<feature type="domain" description="ABC transmembrane type-1" evidence="6">
    <location>
        <begin position="383"/>
        <end position="569"/>
    </location>
</feature>
<feature type="transmembrane region" description="Helical" evidence="5">
    <location>
        <begin position="383"/>
        <end position="406"/>
    </location>
</feature>
<feature type="transmembrane region" description="Helical" evidence="5">
    <location>
        <begin position="551"/>
        <end position="570"/>
    </location>
</feature>
<name>A0A4R2L8H0_9GAMM</name>
<comment type="caution">
    <text evidence="7">The sequence shown here is derived from an EMBL/GenBank/DDBJ whole genome shotgun (WGS) entry which is preliminary data.</text>
</comment>
<dbReference type="AlphaFoldDB" id="A0A4R2L8H0"/>
<feature type="transmembrane region" description="Helical" evidence="5">
    <location>
        <begin position="418"/>
        <end position="440"/>
    </location>
</feature>
<feature type="domain" description="ABC transmembrane type-1" evidence="6">
    <location>
        <begin position="66"/>
        <end position="265"/>
    </location>
</feature>
<accession>A0A4R2L8H0</accession>
<feature type="transmembrane region" description="Helical" evidence="5">
    <location>
        <begin position="21"/>
        <end position="39"/>
    </location>
</feature>
<feature type="transmembrane region" description="Helical" evidence="5">
    <location>
        <begin position="138"/>
        <end position="159"/>
    </location>
</feature>
<dbReference type="InterPro" id="IPR035906">
    <property type="entry name" value="MetI-like_sf"/>
</dbReference>
<evidence type="ECO:0000256" key="5">
    <source>
        <dbReference type="RuleBase" id="RU363032"/>
    </source>
</evidence>
<comment type="similarity">
    <text evidence="5">Belongs to the binding-protein-dependent transport system permease family.</text>
</comment>
<dbReference type="PANTHER" id="PTHR42744:SF1">
    <property type="entry name" value="BINDING-PROTEIN-DEPENDENT TRANSPORT SYSTEMS INNER MEMBRANE COMPONENT"/>
    <property type="match status" value="1"/>
</dbReference>
<keyword evidence="4 5" id="KW-0472">Membrane</keyword>
<evidence type="ECO:0000256" key="1">
    <source>
        <dbReference type="ARBA" id="ARBA00004651"/>
    </source>
</evidence>
<keyword evidence="5" id="KW-0813">Transport</keyword>
<keyword evidence="3 5" id="KW-1133">Transmembrane helix</keyword>
<keyword evidence="8" id="KW-1185">Reference proteome</keyword>
<evidence type="ECO:0000313" key="8">
    <source>
        <dbReference type="Proteomes" id="UP000295765"/>
    </source>
</evidence>
<feature type="transmembrane region" description="Helical" evidence="5">
    <location>
        <begin position="493"/>
        <end position="514"/>
    </location>
</feature>
<evidence type="ECO:0000256" key="3">
    <source>
        <dbReference type="ARBA" id="ARBA00022989"/>
    </source>
</evidence>
<dbReference type="GO" id="GO:0005886">
    <property type="term" value="C:plasma membrane"/>
    <property type="evidence" value="ECO:0007669"/>
    <property type="project" value="UniProtKB-SubCell"/>
</dbReference>
<protein>
    <submittedName>
        <fullName evidence="7">NitT/TauT family transport system permease protein</fullName>
    </submittedName>
</protein>
<dbReference type="PANTHER" id="PTHR42744">
    <property type="entry name" value="BINDING-PROTEIN-DEPENDENT TRANSPORT SYSTEMS INNER MEMBRANE COMPONENT"/>
    <property type="match status" value="1"/>
</dbReference>
<dbReference type="CDD" id="cd06261">
    <property type="entry name" value="TM_PBP2"/>
    <property type="match status" value="2"/>
</dbReference>
<dbReference type="OrthoDB" id="9806809at2"/>
<comment type="subcellular location">
    <subcellularLocation>
        <location evidence="1 5">Cell membrane</location>
        <topology evidence="1 5">Multi-pass membrane protein</topology>
    </subcellularLocation>
</comment>
<feature type="transmembrane region" description="Helical" evidence="5">
    <location>
        <begin position="446"/>
        <end position="472"/>
    </location>
</feature>
<proteinExistence type="inferred from homology"/>
<feature type="transmembrane region" description="Helical" evidence="5">
    <location>
        <begin position="336"/>
        <end position="363"/>
    </location>
</feature>
<evidence type="ECO:0000256" key="4">
    <source>
        <dbReference type="ARBA" id="ARBA00023136"/>
    </source>
</evidence>
<keyword evidence="2 5" id="KW-0812">Transmembrane</keyword>
<feature type="transmembrane region" description="Helical" evidence="5">
    <location>
        <begin position="100"/>
        <end position="126"/>
    </location>
</feature>
<dbReference type="Pfam" id="PF00528">
    <property type="entry name" value="BPD_transp_1"/>
    <property type="match status" value="2"/>
</dbReference>
<gene>
    <name evidence="7" type="ORF">EV699_11420</name>
</gene>
<evidence type="ECO:0000256" key="2">
    <source>
        <dbReference type="ARBA" id="ARBA00022692"/>
    </source>
</evidence>
<evidence type="ECO:0000259" key="6">
    <source>
        <dbReference type="PROSITE" id="PS50928"/>
    </source>
</evidence>
<feature type="transmembrane region" description="Helical" evidence="5">
    <location>
        <begin position="295"/>
        <end position="315"/>
    </location>
</feature>
<feature type="transmembrane region" description="Helical" evidence="5">
    <location>
        <begin position="239"/>
        <end position="256"/>
    </location>
</feature>
<organism evidence="7 8">
    <name type="scientific">Plasticicumulans lactativorans</name>
    <dbReference type="NCBI Taxonomy" id="1133106"/>
    <lineage>
        <taxon>Bacteria</taxon>
        <taxon>Pseudomonadati</taxon>
        <taxon>Pseudomonadota</taxon>
        <taxon>Gammaproteobacteria</taxon>
        <taxon>Candidatus Competibacteraceae</taxon>
        <taxon>Plasticicumulans</taxon>
    </lineage>
</organism>
<dbReference type="Proteomes" id="UP000295765">
    <property type="component" value="Unassembled WGS sequence"/>
</dbReference>
<dbReference type="EMBL" id="SLWY01000014">
    <property type="protein sequence ID" value="TCO80376.1"/>
    <property type="molecule type" value="Genomic_DNA"/>
</dbReference>
<evidence type="ECO:0000313" key="7">
    <source>
        <dbReference type="EMBL" id="TCO80376.1"/>
    </source>
</evidence>
<sequence length="584" mass="63446">MSLHTTLPTAPGLLSRLPNRWDLLALPLVCGGLFLLAWGSRGMTVPYTFGAPLPISLDPVHLPEYALRTTLRMAAALACSFVFTFVYAKLAASSRRAEQLLIPLLDVLQSVPILGFLSVTVIWFVQLFPGSLLGAECAAIFAIFTSQAWNMAFSFFYALRLLPKDLYQVADLFGLSPWQRFWKLEVPYAIPGLVWNTMMSVSGGWFFVVASEAITVANQTVTLPGVGSYIALAIQHEDLGAIGWAILCMAVVIALYDQLVFRPLVAWADRFKFEFSQGQAAPRSWVLDLFARAHGLRALAGLLRAATGAVARALARRLPRRAWRPVPRIKWRRVALAGWAGAAWSLALFAGAAASIVLLARFVLTEASYAEIGRVFVLGGCTLLRVVVLTALATALWVPVGIAIGLRPRLAQHVQPVALFLSAFPANLLFPVAVLGIVHYGLDPEIWVSPLMILGTQWYILFNVIAGAAALSNDLREAAANLGLRGALYWRRVLLPAVFPAYLTGGLTASGGAWNASVVSEVVTWGRTTLNATGIGAYIAQQTAAGDHPRVVLGIAVMSLYVVVFNRLVWKPLYDRAQQRLATD</sequence>
<feature type="transmembrane region" description="Helical" evidence="5">
    <location>
        <begin position="69"/>
        <end position="88"/>
    </location>
</feature>
<dbReference type="GO" id="GO:0055085">
    <property type="term" value="P:transmembrane transport"/>
    <property type="evidence" value="ECO:0007669"/>
    <property type="project" value="InterPro"/>
</dbReference>
<dbReference type="Gene3D" id="1.10.3720.10">
    <property type="entry name" value="MetI-like"/>
    <property type="match status" value="2"/>
</dbReference>
<dbReference type="RefSeq" id="WP_132543430.1">
    <property type="nucleotide sequence ID" value="NZ_SLWY01000014.1"/>
</dbReference>
<reference evidence="7 8" key="1">
    <citation type="submission" date="2019-03" db="EMBL/GenBank/DDBJ databases">
        <title>Genomic Encyclopedia of Type Strains, Phase IV (KMG-IV): sequencing the most valuable type-strain genomes for metagenomic binning, comparative biology and taxonomic classification.</title>
        <authorList>
            <person name="Goeker M."/>
        </authorList>
    </citation>
    <scope>NUCLEOTIDE SEQUENCE [LARGE SCALE GENOMIC DNA]</scope>
    <source>
        <strain evidence="7 8">DSM 25287</strain>
    </source>
</reference>
<dbReference type="PROSITE" id="PS50928">
    <property type="entry name" value="ABC_TM1"/>
    <property type="match status" value="2"/>
</dbReference>
<dbReference type="SUPFAM" id="SSF161098">
    <property type="entry name" value="MetI-like"/>
    <property type="match status" value="2"/>
</dbReference>
<dbReference type="InterPro" id="IPR000515">
    <property type="entry name" value="MetI-like"/>
</dbReference>